<dbReference type="Proteomes" id="UP000034181">
    <property type="component" value="Unassembled WGS sequence"/>
</dbReference>
<evidence type="ECO:0000259" key="2">
    <source>
        <dbReference type="Pfam" id="PF02719"/>
    </source>
</evidence>
<dbReference type="NCBIfam" id="TIGR03589">
    <property type="entry name" value="PseB"/>
    <property type="match status" value="1"/>
</dbReference>
<dbReference type="EMBL" id="LBUZ01000005">
    <property type="protein sequence ID" value="KKQ75742.1"/>
    <property type="molecule type" value="Genomic_DNA"/>
</dbReference>
<gene>
    <name evidence="3" type="ORF">US96_C0005G0015</name>
</gene>
<dbReference type="InterPro" id="IPR051203">
    <property type="entry name" value="Polysaccharide_Synthase-Rel"/>
</dbReference>
<dbReference type="AlphaFoldDB" id="A0A0G0KA91"/>
<name>A0A0G0KA91_9BACT</name>
<accession>A0A0G0KA91</accession>
<evidence type="ECO:0000313" key="3">
    <source>
        <dbReference type="EMBL" id="KKQ75742.1"/>
    </source>
</evidence>
<dbReference type="InterPro" id="IPR003869">
    <property type="entry name" value="Polysac_CapD-like"/>
</dbReference>
<dbReference type="InterPro" id="IPR020025">
    <property type="entry name" value="PseB"/>
</dbReference>
<sequence length="344" mass="38226">MTVNGKTILITGGTGSLGKALTKTLLTNYHAKAIRIYSRDELKQWQMGEELKKYPNFDTLRFFIGDVRDEGRLSRALENVDIVIHAAALKQIPAAEYNPMECIKTNVLGAQNLIGASLDNRVKKVIAISTDKAVAPANLYGATKLCSEKLFIAANNMRGENSITFSIVRYGNVLGSRGSVVPFFLENKEGGVIPITHPDMTRFNITLDEAVELILFALKNSIGGEVFIPKLSSYKIVDLAKAIAPGCKVKIVGVRSGEKLHEEMIAEHESYNTVELQKHYIILPMPPEYISRPTIEDVLKRFKGKRVKDGFKYNSGTNTKWLSVSDLRDLIKKNIDPNSKTNIK</sequence>
<reference evidence="3 4" key="1">
    <citation type="journal article" date="2015" name="Nature">
        <title>rRNA introns, odd ribosomes, and small enigmatic genomes across a large radiation of phyla.</title>
        <authorList>
            <person name="Brown C.T."/>
            <person name="Hug L.A."/>
            <person name="Thomas B.C."/>
            <person name="Sharon I."/>
            <person name="Castelle C.J."/>
            <person name="Singh A."/>
            <person name="Wilkins M.J."/>
            <person name="Williams K.H."/>
            <person name="Banfield J.F."/>
        </authorList>
    </citation>
    <scope>NUCLEOTIDE SEQUENCE [LARGE SCALE GENOMIC DNA]</scope>
</reference>
<evidence type="ECO:0000313" key="4">
    <source>
        <dbReference type="Proteomes" id="UP000034181"/>
    </source>
</evidence>
<organism evidence="3 4">
    <name type="scientific">Candidatus Woesebacteria bacterium GW2011_GWB1_38_5b</name>
    <dbReference type="NCBI Taxonomy" id="1618569"/>
    <lineage>
        <taxon>Bacteria</taxon>
        <taxon>Candidatus Woeseibacteriota</taxon>
    </lineage>
</organism>
<dbReference type="SUPFAM" id="SSF51735">
    <property type="entry name" value="NAD(P)-binding Rossmann-fold domains"/>
    <property type="match status" value="1"/>
</dbReference>
<dbReference type="Pfam" id="PF02719">
    <property type="entry name" value="Polysacc_synt_2"/>
    <property type="match status" value="1"/>
</dbReference>
<dbReference type="Gene3D" id="3.40.50.720">
    <property type="entry name" value="NAD(P)-binding Rossmann-like Domain"/>
    <property type="match status" value="1"/>
</dbReference>
<proteinExistence type="inferred from homology"/>
<protein>
    <submittedName>
        <fullName evidence="3">UDP-N-acetylglucosamine 4,6-dehydratase</fullName>
    </submittedName>
</protein>
<dbReference type="PANTHER" id="PTHR43318">
    <property type="entry name" value="UDP-N-ACETYLGLUCOSAMINE 4,6-DEHYDRATASE"/>
    <property type="match status" value="1"/>
</dbReference>
<dbReference type="InterPro" id="IPR036291">
    <property type="entry name" value="NAD(P)-bd_dom_sf"/>
</dbReference>
<dbReference type="CDD" id="cd05237">
    <property type="entry name" value="UDP_invert_4-6DH_SDR_e"/>
    <property type="match status" value="1"/>
</dbReference>
<dbReference type="PANTHER" id="PTHR43318:SF2">
    <property type="entry name" value="UDP-N-ACETYLGLUCOSAMINE 4,6-DEHYDRATASE (INVERTING)"/>
    <property type="match status" value="1"/>
</dbReference>
<feature type="domain" description="Polysaccharide biosynthesis protein CapD-like" evidence="2">
    <location>
        <begin position="8"/>
        <end position="282"/>
    </location>
</feature>
<comment type="similarity">
    <text evidence="1">Belongs to the polysaccharide synthase family.</text>
</comment>
<dbReference type="PATRIC" id="fig|1618569.3.peg.160"/>
<evidence type="ECO:0000256" key="1">
    <source>
        <dbReference type="ARBA" id="ARBA00007430"/>
    </source>
</evidence>
<comment type="caution">
    <text evidence="3">The sequence shown here is derived from an EMBL/GenBank/DDBJ whole genome shotgun (WGS) entry which is preliminary data.</text>
</comment>